<feature type="region of interest" description="Disordered" evidence="1">
    <location>
        <begin position="153"/>
        <end position="183"/>
    </location>
</feature>
<comment type="caution">
    <text evidence="2">The sequence shown here is derived from an EMBL/GenBank/DDBJ whole genome shotgun (WGS) entry which is preliminary data.</text>
</comment>
<dbReference type="AlphaFoldDB" id="A0A6A4SD82"/>
<gene>
    <name evidence="2" type="ORF">F2P81_018845</name>
</gene>
<sequence length="183" mass="20645">MNGAARRWCTVHRSLWLQHRLGVSVGGGDVMEEERRRLRLQQRRLTHGCAFCGTVRQALRDSAGRLAVHRRRHHHHHHHHHHSLRTARIRAGPLLPARCPAASQSNKDLSEYPSSPSPLVHFLPAHRRPRPAAGSALLLLLLLLVLNRTNPIQPPSTSPHPPIPLPPSDETQCMYGRPNRSKT</sequence>
<dbReference type="EMBL" id="VEVO01000016">
    <property type="protein sequence ID" value="KAF0029740.1"/>
    <property type="molecule type" value="Genomic_DNA"/>
</dbReference>
<proteinExistence type="predicted"/>
<accession>A0A6A4SD82</accession>
<name>A0A6A4SD82_SCOMX</name>
<evidence type="ECO:0000256" key="1">
    <source>
        <dbReference type="SAM" id="MobiDB-lite"/>
    </source>
</evidence>
<evidence type="ECO:0000313" key="2">
    <source>
        <dbReference type="EMBL" id="KAF0029740.1"/>
    </source>
</evidence>
<evidence type="ECO:0000313" key="3">
    <source>
        <dbReference type="Proteomes" id="UP000438429"/>
    </source>
</evidence>
<organism evidence="2 3">
    <name type="scientific">Scophthalmus maximus</name>
    <name type="common">Turbot</name>
    <name type="synonym">Psetta maxima</name>
    <dbReference type="NCBI Taxonomy" id="52904"/>
    <lineage>
        <taxon>Eukaryota</taxon>
        <taxon>Metazoa</taxon>
        <taxon>Chordata</taxon>
        <taxon>Craniata</taxon>
        <taxon>Vertebrata</taxon>
        <taxon>Euteleostomi</taxon>
        <taxon>Actinopterygii</taxon>
        <taxon>Neopterygii</taxon>
        <taxon>Teleostei</taxon>
        <taxon>Neoteleostei</taxon>
        <taxon>Acanthomorphata</taxon>
        <taxon>Carangaria</taxon>
        <taxon>Pleuronectiformes</taxon>
        <taxon>Pleuronectoidei</taxon>
        <taxon>Scophthalmidae</taxon>
        <taxon>Scophthalmus</taxon>
    </lineage>
</organism>
<protein>
    <submittedName>
        <fullName evidence="2">Uncharacterized protein</fullName>
    </submittedName>
</protein>
<reference evidence="2 3" key="1">
    <citation type="submission" date="2019-06" db="EMBL/GenBank/DDBJ databases">
        <title>Draft genomes of female and male turbot (Scophthalmus maximus).</title>
        <authorList>
            <person name="Xu H."/>
            <person name="Xu X.-W."/>
            <person name="Shao C."/>
            <person name="Chen S."/>
        </authorList>
    </citation>
    <scope>NUCLEOTIDE SEQUENCE [LARGE SCALE GENOMIC DNA]</scope>
    <source>
        <strain evidence="2">Ysfricsl-2016a</strain>
        <tissue evidence="2">Blood</tissue>
    </source>
</reference>
<feature type="compositionally biased region" description="Pro residues" evidence="1">
    <location>
        <begin position="153"/>
        <end position="167"/>
    </location>
</feature>
<dbReference type="Proteomes" id="UP000438429">
    <property type="component" value="Unassembled WGS sequence"/>
</dbReference>